<reference evidence="2" key="1">
    <citation type="submission" date="2022-04" db="EMBL/GenBank/DDBJ databases">
        <title>Carnegiea gigantea Genome sequencing and assembly v2.</title>
        <authorList>
            <person name="Copetti D."/>
            <person name="Sanderson M.J."/>
            <person name="Burquez A."/>
            <person name="Wojciechowski M.F."/>
        </authorList>
    </citation>
    <scope>NUCLEOTIDE SEQUENCE</scope>
    <source>
        <strain evidence="2">SGP5-SGP5p</strain>
        <tissue evidence="2">Aerial part</tissue>
    </source>
</reference>
<keyword evidence="4" id="KW-1185">Reference proteome</keyword>
<feature type="compositionally biased region" description="Acidic residues" evidence="1">
    <location>
        <begin position="144"/>
        <end position="162"/>
    </location>
</feature>
<dbReference type="Proteomes" id="UP001153076">
    <property type="component" value="Unassembled WGS sequence"/>
</dbReference>
<proteinExistence type="predicted"/>
<organism evidence="2 4">
    <name type="scientific">Carnegiea gigantea</name>
    <dbReference type="NCBI Taxonomy" id="171969"/>
    <lineage>
        <taxon>Eukaryota</taxon>
        <taxon>Viridiplantae</taxon>
        <taxon>Streptophyta</taxon>
        <taxon>Embryophyta</taxon>
        <taxon>Tracheophyta</taxon>
        <taxon>Spermatophyta</taxon>
        <taxon>Magnoliopsida</taxon>
        <taxon>eudicotyledons</taxon>
        <taxon>Gunneridae</taxon>
        <taxon>Pentapetalae</taxon>
        <taxon>Caryophyllales</taxon>
        <taxon>Cactineae</taxon>
        <taxon>Cactaceae</taxon>
        <taxon>Cactoideae</taxon>
        <taxon>Echinocereeae</taxon>
        <taxon>Carnegiea</taxon>
    </lineage>
</organism>
<gene>
    <name evidence="3" type="ORF">Cgig2_009000</name>
    <name evidence="2" type="ORF">Cgig2_014909</name>
</gene>
<name>A0A9Q1GJK0_9CARY</name>
<accession>A0A9Q1GJK0</accession>
<dbReference type="EMBL" id="JAKOGI010002189">
    <property type="protein sequence ID" value="KAJ8422649.1"/>
    <property type="molecule type" value="Genomic_DNA"/>
</dbReference>
<evidence type="ECO:0000313" key="4">
    <source>
        <dbReference type="Proteomes" id="UP001153076"/>
    </source>
</evidence>
<dbReference type="AlphaFoldDB" id="A0A9Q1GJK0"/>
<feature type="region of interest" description="Disordered" evidence="1">
    <location>
        <begin position="43"/>
        <end position="162"/>
    </location>
</feature>
<evidence type="ECO:0000256" key="1">
    <source>
        <dbReference type="SAM" id="MobiDB-lite"/>
    </source>
</evidence>
<protein>
    <submittedName>
        <fullName evidence="2">Uncharacterized protein</fullName>
    </submittedName>
</protein>
<feature type="compositionally biased region" description="Polar residues" evidence="1">
    <location>
        <begin position="59"/>
        <end position="71"/>
    </location>
</feature>
<evidence type="ECO:0000313" key="2">
    <source>
        <dbReference type="EMBL" id="KAJ8420255.1"/>
    </source>
</evidence>
<dbReference type="EMBL" id="JAKOGI010003650">
    <property type="protein sequence ID" value="KAJ8420255.1"/>
    <property type="molecule type" value="Genomic_DNA"/>
</dbReference>
<feature type="compositionally biased region" description="Low complexity" evidence="1">
    <location>
        <begin position="87"/>
        <end position="101"/>
    </location>
</feature>
<feature type="compositionally biased region" description="Basic and acidic residues" evidence="1">
    <location>
        <begin position="119"/>
        <end position="129"/>
    </location>
</feature>
<comment type="caution">
    <text evidence="2">The sequence shown here is derived from an EMBL/GenBank/DDBJ whole genome shotgun (WGS) entry which is preliminary data.</text>
</comment>
<sequence>MAVVATVNKRLVVYLVHMVDVPREVVPEMPALPYPSMAIQQSNVDPMSNSFNDGALDGSISTSGSQNSRGTRFSKTKHPTPTPTPTPTSTTTPIPSPTSTTQKVHSHDTTPNFNVNNEHVPEWDWENPRPESPIPWDKLIEGESLNEESDDSEYVPETEIDLEAFEDIAESISKARGKR</sequence>
<evidence type="ECO:0000313" key="3">
    <source>
        <dbReference type="EMBL" id="KAJ8422649.1"/>
    </source>
</evidence>
<feature type="compositionally biased region" description="Polar residues" evidence="1">
    <location>
        <begin position="43"/>
        <end position="52"/>
    </location>
</feature>